<keyword evidence="2" id="KW-1208">Phospholipid metabolism</keyword>
<dbReference type="EMBL" id="JARK01001344">
    <property type="protein sequence ID" value="EYC27849.1"/>
    <property type="molecule type" value="Genomic_DNA"/>
</dbReference>
<comment type="pathway">
    <text evidence="3">Phospholipid metabolism; phosphatidylethanolamine biosynthesis; phosphatidylethanolamine from ethanolamine: step 1/3.</text>
</comment>
<keyword evidence="7" id="KW-1185">Reference proteome</keyword>
<dbReference type="STRING" id="53326.A0A016VJQ7"/>
<evidence type="ECO:0000256" key="5">
    <source>
        <dbReference type="ARBA" id="ARBA00038874"/>
    </source>
</evidence>
<dbReference type="EC" id="2.7.1.82" evidence="5"/>
<protein>
    <recommendedName>
        <fullName evidence="5">ethanolamine kinase</fullName>
        <ecNumber evidence="5">2.7.1.82</ecNumber>
    </recommendedName>
</protein>
<gene>
    <name evidence="6" type="primary">Acey_s0008.g217</name>
    <name evidence="6" type="ORF">Y032_0008g217</name>
</gene>
<sequence length="118" mass="13331">MFCRDRELIAMEKLASNGLAAPLYARFANGIVCGYLKGRTINADQFKDSEMQRRICSTLAAYHNMDAPAKVIDDLFPFRKTRDFIRNIDVSAAKDHLEVKCDGGEIEDTALNPCYFMT</sequence>
<evidence type="ECO:0000256" key="3">
    <source>
        <dbReference type="ARBA" id="ARBA00037883"/>
    </source>
</evidence>
<keyword evidence="1" id="KW-0444">Lipid biosynthesis</keyword>
<keyword evidence="1" id="KW-0594">Phospholipid biosynthesis</keyword>
<dbReference type="GO" id="GO:0004305">
    <property type="term" value="F:ethanolamine kinase activity"/>
    <property type="evidence" value="ECO:0007669"/>
    <property type="project" value="UniProtKB-EC"/>
</dbReference>
<dbReference type="OrthoDB" id="5866674at2759"/>
<evidence type="ECO:0000313" key="7">
    <source>
        <dbReference type="Proteomes" id="UP000024635"/>
    </source>
</evidence>
<dbReference type="GO" id="GO:0005737">
    <property type="term" value="C:cytoplasm"/>
    <property type="evidence" value="ECO:0007669"/>
    <property type="project" value="TreeGrafter"/>
</dbReference>
<evidence type="ECO:0000313" key="6">
    <source>
        <dbReference type="EMBL" id="EYC27849.1"/>
    </source>
</evidence>
<dbReference type="Proteomes" id="UP000024635">
    <property type="component" value="Unassembled WGS sequence"/>
</dbReference>
<comment type="caution">
    <text evidence="6">The sequence shown here is derived from an EMBL/GenBank/DDBJ whole genome shotgun (WGS) entry which is preliminary data.</text>
</comment>
<reference evidence="7" key="1">
    <citation type="journal article" date="2015" name="Nat. Genet.">
        <title>The genome and transcriptome of the zoonotic hookworm Ancylostoma ceylanicum identify infection-specific gene families.</title>
        <authorList>
            <person name="Schwarz E.M."/>
            <person name="Hu Y."/>
            <person name="Antoshechkin I."/>
            <person name="Miller M.M."/>
            <person name="Sternberg P.W."/>
            <person name="Aroian R.V."/>
        </authorList>
    </citation>
    <scope>NUCLEOTIDE SEQUENCE</scope>
    <source>
        <strain evidence="7">HY135</strain>
    </source>
</reference>
<dbReference type="InterPro" id="IPR011009">
    <property type="entry name" value="Kinase-like_dom_sf"/>
</dbReference>
<dbReference type="PANTHER" id="PTHR22603:SF66">
    <property type="entry name" value="ETHANOLAMINE KINASE"/>
    <property type="match status" value="1"/>
</dbReference>
<dbReference type="Gene3D" id="3.90.1200.10">
    <property type="match status" value="1"/>
</dbReference>
<evidence type="ECO:0000256" key="4">
    <source>
        <dbReference type="ARBA" id="ARBA00038211"/>
    </source>
</evidence>
<evidence type="ECO:0000256" key="2">
    <source>
        <dbReference type="ARBA" id="ARBA00023264"/>
    </source>
</evidence>
<evidence type="ECO:0000256" key="1">
    <source>
        <dbReference type="ARBA" id="ARBA00023209"/>
    </source>
</evidence>
<comment type="similarity">
    <text evidence="4">Belongs to the choline/ethanolamine kinase family.</text>
</comment>
<dbReference type="GO" id="GO:0006646">
    <property type="term" value="P:phosphatidylethanolamine biosynthetic process"/>
    <property type="evidence" value="ECO:0007669"/>
    <property type="project" value="TreeGrafter"/>
</dbReference>
<name>A0A016VJQ7_9BILA</name>
<keyword evidence="1" id="KW-0443">Lipid metabolism</keyword>
<dbReference type="PANTHER" id="PTHR22603">
    <property type="entry name" value="CHOLINE/ETHANOALAMINE KINASE"/>
    <property type="match status" value="1"/>
</dbReference>
<accession>A0A016VJQ7</accession>
<organism evidence="6 7">
    <name type="scientific">Ancylostoma ceylanicum</name>
    <dbReference type="NCBI Taxonomy" id="53326"/>
    <lineage>
        <taxon>Eukaryota</taxon>
        <taxon>Metazoa</taxon>
        <taxon>Ecdysozoa</taxon>
        <taxon>Nematoda</taxon>
        <taxon>Chromadorea</taxon>
        <taxon>Rhabditida</taxon>
        <taxon>Rhabditina</taxon>
        <taxon>Rhabditomorpha</taxon>
        <taxon>Strongyloidea</taxon>
        <taxon>Ancylostomatidae</taxon>
        <taxon>Ancylostomatinae</taxon>
        <taxon>Ancylostoma</taxon>
    </lineage>
</organism>
<dbReference type="SUPFAM" id="SSF56112">
    <property type="entry name" value="Protein kinase-like (PK-like)"/>
    <property type="match status" value="1"/>
</dbReference>
<dbReference type="Pfam" id="PF01633">
    <property type="entry name" value="Choline_kinase"/>
    <property type="match status" value="1"/>
</dbReference>
<proteinExistence type="inferred from homology"/>
<dbReference type="AlphaFoldDB" id="A0A016VJQ7"/>